<evidence type="ECO:0000259" key="1">
    <source>
        <dbReference type="PROSITE" id="PS51704"/>
    </source>
</evidence>
<dbReference type="SUPFAM" id="SSF51695">
    <property type="entry name" value="PLC-like phosphodiesterases"/>
    <property type="match status" value="1"/>
</dbReference>
<dbReference type="EMBL" id="JAUKPO010000045">
    <property type="protein sequence ID" value="MDO1451180.1"/>
    <property type="molecule type" value="Genomic_DNA"/>
</dbReference>
<dbReference type="PANTHER" id="PTHR46211">
    <property type="entry name" value="GLYCEROPHOSPHORYL DIESTER PHOSPHODIESTERASE"/>
    <property type="match status" value="1"/>
</dbReference>
<keyword evidence="3" id="KW-1185">Reference proteome</keyword>
<dbReference type="InterPro" id="IPR017946">
    <property type="entry name" value="PLC-like_Pdiesterase_TIM-brl"/>
</dbReference>
<dbReference type="PANTHER" id="PTHR46211:SF1">
    <property type="entry name" value="GLYCEROPHOSPHODIESTER PHOSPHODIESTERASE, CYTOPLASMIC"/>
    <property type="match status" value="1"/>
</dbReference>
<protein>
    <submittedName>
        <fullName evidence="2">Glycerophosphodiester phosphodiesterase family protein</fullName>
    </submittedName>
</protein>
<dbReference type="Proteomes" id="UP001168528">
    <property type="component" value="Unassembled WGS sequence"/>
</dbReference>
<dbReference type="InterPro" id="IPR030395">
    <property type="entry name" value="GP_PDE_dom"/>
</dbReference>
<evidence type="ECO:0000313" key="3">
    <source>
        <dbReference type="Proteomes" id="UP001168528"/>
    </source>
</evidence>
<proteinExistence type="predicted"/>
<organism evidence="2 3">
    <name type="scientific">Rhodocytophaga aerolata</name>
    <dbReference type="NCBI Taxonomy" id="455078"/>
    <lineage>
        <taxon>Bacteria</taxon>
        <taxon>Pseudomonadati</taxon>
        <taxon>Bacteroidota</taxon>
        <taxon>Cytophagia</taxon>
        <taxon>Cytophagales</taxon>
        <taxon>Rhodocytophagaceae</taxon>
        <taxon>Rhodocytophaga</taxon>
    </lineage>
</organism>
<name>A0ABT8RJQ1_9BACT</name>
<gene>
    <name evidence="2" type="ORF">Q0590_33205</name>
</gene>
<feature type="domain" description="GP-PDE" evidence="1">
    <location>
        <begin position="94"/>
        <end position="323"/>
    </location>
</feature>
<reference evidence="2" key="1">
    <citation type="submission" date="2023-07" db="EMBL/GenBank/DDBJ databases">
        <title>The genome sequence of Rhodocytophaga aerolata KACC 12507.</title>
        <authorList>
            <person name="Zhang X."/>
        </authorList>
    </citation>
    <scope>NUCLEOTIDE SEQUENCE</scope>
    <source>
        <strain evidence="2">KACC 12507</strain>
    </source>
</reference>
<dbReference type="Pfam" id="PF03009">
    <property type="entry name" value="GDPD"/>
    <property type="match status" value="1"/>
</dbReference>
<sequence>MAQQALVLSNYTFSETNTLIGTISGREPGSSFTNLKLVGPGSAMFTIDKNKKLHFKKGAKSTDAIYHDVVIEYQTQAGKFTDTLRVVKDQFIRNQVIAHRGAWKQRGTTENSIAALQHAIQLGCMGSEFDVHMSADSVLVVNHDHTVGQVPIETTPASELAQLKLSNGENLPTVEAYLKEGMKQNKTKLILEIKASKVSKERSVALARKVVQMVEGLKAQGWTDYISFDYDVCKTVMQLAPYAKVAYLNGDKSPAELASDKFFGLDYHYSVLKKNENWLQEAKKHKITVNVWTVNDKELMQWFLDRKVEFITTNEPEMLLELIK</sequence>
<dbReference type="Gene3D" id="3.20.20.190">
    <property type="entry name" value="Phosphatidylinositol (PI) phosphodiesterase"/>
    <property type="match status" value="1"/>
</dbReference>
<accession>A0ABT8RJQ1</accession>
<dbReference type="PROSITE" id="PS51704">
    <property type="entry name" value="GP_PDE"/>
    <property type="match status" value="1"/>
</dbReference>
<dbReference type="RefSeq" id="WP_302041979.1">
    <property type="nucleotide sequence ID" value="NZ_JAUKPO010000045.1"/>
</dbReference>
<evidence type="ECO:0000313" key="2">
    <source>
        <dbReference type="EMBL" id="MDO1451180.1"/>
    </source>
</evidence>
<comment type="caution">
    <text evidence="2">The sequence shown here is derived from an EMBL/GenBank/DDBJ whole genome shotgun (WGS) entry which is preliminary data.</text>
</comment>